<feature type="compositionally biased region" description="Polar residues" evidence="1">
    <location>
        <begin position="378"/>
        <end position="400"/>
    </location>
</feature>
<evidence type="ECO:0000313" key="3">
    <source>
        <dbReference type="Proteomes" id="UP000663828"/>
    </source>
</evidence>
<feature type="non-terminal residue" evidence="2">
    <location>
        <position position="1"/>
    </location>
</feature>
<feature type="compositionally biased region" description="Polar residues" evidence="1">
    <location>
        <begin position="291"/>
        <end position="322"/>
    </location>
</feature>
<proteinExistence type="predicted"/>
<protein>
    <submittedName>
        <fullName evidence="2">Uncharacterized protein</fullName>
    </submittedName>
</protein>
<feature type="compositionally biased region" description="Basic residues" evidence="1">
    <location>
        <begin position="259"/>
        <end position="271"/>
    </location>
</feature>
<evidence type="ECO:0000256" key="1">
    <source>
        <dbReference type="SAM" id="MobiDB-lite"/>
    </source>
</evidence>
<comment type="caution">
    <text evidence="2">The sequence shown here is derived from an EMBL/GenBank/DDBJ whole genome shotgun (WGS) entry which is preliminary data.</text>
</comment>
<accession>A0A816GBR7</accession>
<evidence type="ECO:0000313" key="2">
    <source>
        <dbReference type="EMBL" id="CAF1672680.1"/>
    </source>
</evidence>
<reference evidence="2" key="1">
    <citation type="submission" date="2021-02" db="EMBL/GenBank/DDBJ databases">
        <authorList>
            <person name="Nowell W R."/>
        </authorList>
    </citation>
    <scope>NUCLEOTIDE SEQUENCE</scope>
</reference>
<feature type="compositionally biased region" description="Polar residues" evidence="1">
    <location>
        <begin position="53"/>
        <end position="69"/>
    </location>
</feature>
<sequence>TKRERRSSNNKNHNNNNIAKQPPPTESNSTISALVTGLTSTLTNMTDDKRPSESASIKPTSIEINNHTNGVIHENSKKSPSKSLKLKIGNEHEQESISAKTTTTTNGHHHPHPPVSNDHIYETPVNTDIHPVPTFEISSDDQGSKLDENSQLSYSPPPDEHHLNNGIDSGISSEITSVTNNGTELDKTNVDDDLSSASGIASSSIISAARQLETNIHETNSHQRESSPTSGVVIPEEKRVTDRVKVFEAAANNNDHTNMKKHNGKNGHQKKPAPINNSSHDHKQPAKRESQVSPSLSVSTTESIDTQSSNDSKVTSTANTSKNKSKRPSLKKQIQNLLKIDKPVSQEESAIIEEQPTVINGKKPNTTNPTRTKRDNDSTTTVVKRSSPSPKSQNSPTNGHDTLKKRASPPSITPKRTSPRESPSKSQQHSPPIPANVTEFNMKPIAEPLEIRVEPNVLKKKSPSPPSTKTSNNGLLTSDTERRRSSTGVSKLIHTFQGNPSHELEQTVLVPRLRSPAHSINHTEN</sequence>
<dbReference type="Proteomes" id="UP000663828">
    <property type="component" value="Unassembled WGS sequence"/>
</dbReference>
<keyword evidence="3" id="KW-1185">Reference proteome</keyword>
<dbReference type="EMBL" id="CAJNOR010013328">
    <property type="protein sequence ID" value="CAF1672680.1"/>
    <property type="molecule type" value="Genomic_DNA"/>
</dbReference>
<name>A0A816GBR7_ADIRI</name>
<feature type="region of interest" description="Disordered" evidence="1">
    <location>
        <begin position="42"/>
        <end position="171"/>
    </location>
</feature>
<feature type="compositionally biased region" description="Basic and acidic residues" evidence="1">
    <location>
        <begin position="235"/>
        <end position="246"/>
    </location>
</feature>
<feature type="non-terminal residue" evidence="2">
    <location>
        <position position="525"/>
    </location>
</feature>
<feature type="region of interest" description="Disordered" evidence="1">
    <location>
        <begin position="1"/>
        <end position="30"/>
    </location>
</feature>
<dbReference type="AlphaFoldDB" id="A0A816GBR7"/>
<feature type="compositionally biased region" description="Basic and acidic residues" evidence="1">
    <location>
        <begin position="279"/>
        <end position="290"/>
    </location>
</feature>
<organism evidence="2 3">
    <name type="scientific">Adineta ricciae</name>
    <name type="common">Rotifer</name>
    <dbReference type="NCBI Taxonomy" id="249248"/>
    <lineage>
        <taxon>Eukaryota</taxon>
        <taxon>Metazoa</taxon>
        <taxon>Spiralia</taxon>
        <taxon>Gnathifera</taxon>
        <taxon>Rotifera</taxon>
        <taxon>Eurotatoria</taxon>
        <taxon>Bdelloidea</taxon>
        <taxon>Adinetida</taxon>
        <taxon>Adinetidae</taxon>
        <taxon>Adineta</taxon>
    </lineage>
</organism>
<feature type="region of interest" description="Disordered" evidence="1">
    <location>
        <begin position="351"/>
        <end position="488"/>
    </location>
</feature>
<gene>
    <name evidence="2" type="ORF">XAT740_LOCUS58991</name>
</gene>
<feature type="region of interest" description="Disordered" evidence="1">
    <location>
        <begin position="218"/>
        <end position="331"/>
    </location>
</feature>